<organism evidence="1">
    <name type="scientific">Myoviridae sp. ct0e511</name>
    <dbReference type="NCBI Taxonomy" id="2825013"/>
    <lineage>
        <taxon>Viruses</taxon>
        <taxon>Duplodnaviria</taxon>
        <taxon>Heunggongvirae</taxon>
        <taxon>Uroviricota</taxon>
        <taxon>Caudoviricetes</taxon>
    </lineage>
</organism>
<dbReference type="Gene3D" id="6.20.20.10">
    <property type="match status" value="1"/>
</dbReference>
<dbReference type="EMBL" id="BK015670">
    <property type="protein sequence ID" value="DAE19250.1"/>
    <property type="molecule type" value="Genomic_DNA"/>
</dbReference>
<dbReference type="InterPro" id="IPR036410">
    <property type="entry name" value="HSP_DnaJ_Cys-rich_dom_sf"/>
</dbReference>
<name>A0A8S5QJR8_9CAUD</name>
<dbReference type="SUPFAM" id="SSF57938">
    <property type="entry name" value="DnaJ/Hsp40 cysteine-rich domain"/>
    <property type="match status" value="1"/>
</dbReference>
<reference evidence="1" key="1">
    <citation type="journal article" date="2021" name="Proc. Natl. Acad. Sci. U.S.A.">
        <title>A Catalog of Tens of Thousands of Viruses from Human Metagenomes Reveals Hidden Associations with Chronic Diseases.</title>
        <authorList>
            <person name="Tisza M.J."/>
            <person name="Buck C.B."/>
        </authorList>
    </citation>
    <scope>NUCLEOTIDE SEQUENCE</scope>
    <source>
        <strain evidence="1">Ct0e511</strain>
    </source>
</reference>
<proteinExistence type="predicted"/>
<protein>
    <submittedName>
        <fullName evidence="1">Antitermination protein</fullName>
    </submittedName>
</protein>
<evidence type="ECO:0000313" key="1">
    <source>
        <dbReference type="EMBL" id="DAE19250.1"/>
    </source>
</evidence>
<sequence length="95" mass="10697">MDWIYRHSYQSLTKGKQLIMSVRNDIIKITPPALIGGGNMKESITSNGHLCGYCHGNGFFWGEQQRERVKKDCPVCNGSGKLDAVITIEWKPSKQ</sequence>
<accession>A0A8S5QJR8</accession>